<comment type="caution">
    <text evidence="1">The sequence shown here is derived from an EMBL/GenBank/DDBJ whole genome shotgun (WGS) entry which is preliminary data.</text>
</comment>
<proteinExistence type="predicted"/>
<evidence type="ECO:0000313" key="1">
    <source>
        <dbReference type="EMBL" id="KAJ8405009.1"/>
    </source>
</evidence>
<dbReference type="Proteomes" id="UP001221898">
    <property type="component" value="Unassembled WGS sequence"/>
</dbReference>
<name>A0AAD7SLR3_9TELE</name>
<gene>
    <name evidence="1" type="ORF">AAFF_G00329300</name>
</gene>
<sequence>MLSAWWVIPFRPVLFSGLTNAPSSARHGTSQNRCDDITVTIASSCIHGSHLGQLVHHGVGWPMGAQPAQRPPANGSTAP</sequence>
<evidence type="ECO:0000313" key="2">
    <source>
        <dbReference type="Proteomes" id="UP001221898"/>
    </source>
</evidence>
<protein>
    <submittedName>
        <fullName evidence="1">Uncharacterized protein</fullName>
    </submittedName>
</protein>
<keyword evidence="2" id="KW-1185">Reference proteome</keyword>
<reference evidence="1" key="1">
    <citation type="journal article" date="2023" name="Science">
        <title>Genome structures resolve the early diversification of teleost fishes.</title>
        <authorList>
            <person name="Parey E."/>
            <person name="Louis A."/>
            <person name="Montfort J."/>
            <person name="Bouchez O."/>
            <person name="Roques C."/>
            <person name="Iampietro C."/>
            <person name="Lluch J."/>
            <person name="Castinel A."/>
            <person name="Donnadieu C."/>
            <person name="Desvignes T."/>
            <person name="Floi Bucao C."/>
            <person name="Jouanno E."/>
            <person name="Wen M."/>
            <person name="Mejri S."/>
            <person name="Dirks R."/>
            <person name="Jansen H."/>
            <person name="Henkel C."/>
            <person name="Chen W.J."/>
            <person name="Zahm M."/>
            <person name="Cabau C."/>
            <person name="Klopp C."/>
            <person name="Thompson A.W."/>
            <person name="Robinson-Rechavi M."/>
            <person name="Braasch I."/>
            <person name="Lecointre G."/>
            <person name="Bobe J."/>
            <person name="Postlethwait J.H."/>
            <person name="Berthelot C."/>
            <person name="Roest Crollius H."/>
            <person name="Guiguen Y."/>
        </authorList>
    </citation>
    <scope>NUCLEOTIDE SEQUENCE</scope>
    <source>
        <strain evidence="1">NC1722</strain>
    </source>
</reference>
<accession>A0AAD7SLR3</accession>
<organism evidence="1 2">
    <name type="scientific">Aldrovandia affinis</name>
    <dbReference type="NCBI Taxonomy" id="143900"/>
    <lineage>
        <taxon>Eukaryota</taxon>
        <taxon>Metazoa</taxon>
        <taxon>Chordata</taxon>
        <taxon>Craniata</taxon>
        <taxon>Vertebrata</taxon>
        <taxon>Euteleostomi</taxon>
        <taxon>Actinopterygii</taxon>
        <taxon>Neopterygii</taxon>
        <taxon>Teleostei</taxon>
        <taxon>Notacanthiformes</taxon>
        <taxon>Halosauridae</taxon>
        <taxon>Aldrovandia</taxon>
    </lineage>
</organism>
<dbReference type="AlphaFoldDB" id="A0AAD7SLR3"/>
<dbReference type="EMBL" id="JAINUG010000050">
    <property type="protein sequence ID" value="KAJ8405009.1"/>
    <property type="molecule type" value="Genomic_DNA"/>
</dbReference>